<dbReference type="EMBL" id="CP089983">
    <property type="protein sequence ID" value="WXB09864.1"/>
    <property type="molecule type" value="Genomic_DNA"/>
</dbReference>
<feature type="transmembrane region" description="Helical" evidence="1">
    <location>
        <begin position="202"/>
        <end position="228"/>
    </location>
</feature>
<feature type="transmembrane region" description="Helical" evidence="1">
    <location>
        <begin position="149"/>
        <end position="182"/>
    </location>
</feature>
<reference evidence="2" key="1">
    <citation type="submission" date="2021-12" db="EMBL/GenBank/DDBJ databases">
        <title>Discovery of the Pendulisporaceae a myxobacterial family with distinct sporulation behavior and unique specialized metabolism.</title>
        <authorList>
            <person name="Garcia R."/>
            <person name="Popoff A."/>
            <person name="Bader C.D."/>
            <person name="Loehr J."/>
            <person name="Walesch S."/>
            <person name="Walt C."/>
            <person name="Boldt J."/>
            <person name="Bunk B."/>
            <person name="Haeckl F.J.F.P.J."/>
            <person name="Gunesch A.P."/>
            <person name="Birkelbach J."/>
            <person name="Nuebel U."/>
            <person name="Pietschmann T."/>
            <person name="Bach T."/>
            <person name="Mueller R."/>
        </authorList>
    </citation>
    <scope>NUCLEOTIDE SEQUENCE</scope>
    <source>
        <strain evidence="2">MSr11367</strain>
    </source>
</reference>
<feature type="transmembrane region" description="Helical" evidence="1">
    <location>
        <begin position="117"/>
        <end position="137"/>
    </location>
</feature>
<feature type="transmembrane region" description="Helical" evidence="1">
    <location>
        <begin position="40"/>
        <end position="59"/>
    </location>
</feature>
<name>A0ABZ2LG10_9BACT</name>
<keyword evidence="3" id="KW-1185">Reference proteome</keyword>
<keyword evidence="1" id="KW-1133">Transmembrane helix</keyword>
<evidence type="ECO:0000313" key="3">
    <source>
        <dbReference type="Proteomes" id="UP001374803"/>
    </source>
</evidence>
<dbReference type="RefSeq" id="WP_394839537.1">
    <property type="nucleotide sequence ID" value="NZ_CP089929.1"/>
</dbReference>
<dbReference type="Proteomes" id="UP001374803">
    <property type="component" value="Chromosome"/>
</dbReference>
<keyword evidence="1" id="KW-0472">Membrane</keyword>
<feature type="transmembrane region" description="Helical" evidence="1">
    <location>
        <begin position="394"/>
        <end position="415"/>
    </location>
</feature>
<evidence type="ECO:0000256" key="1">
    <source>
        <dbReference type="SAM" id="Phobius"/>
    </source>
</evidence>
<feature type="transmembrane region" description="Helical" evidence="1">
    <location>
        <begin position="240"/>
        <end position="258"/>
    </location>
</feature>
<proteinExistence type="predicted"/>
<feature type="transmembrane region" description="Helical" evidence="1">
    <location>
        <begin position="341"/>
        <end position="360"/>
    </location>
</feature>
<accession>A0ABZ2LG10</accession>
<evidence type="ECO:0008006" key="4">
    <source>
        <dbReference type="Google" id="ProtNLM"/>
    </source>
</evidence>
<protein>
    <recommendedName>
        <fullName evidence="4">Mannosyltransferase</fullName>
    </recommendedName>
</protein>
<feature type="transmembrane region" description="Helical" evidence="1">
    <location>
        <begin position="303"/>
        <end position="321"/>
    </location>
</feature>
<evidence type="ECO:0000313" key="2">
    <source>
        <dbReference type="EMBL" id="WXB09864.1"/>
    </source>
</evidence>
<keyword evidence="1" id="KW-0812">Transmembrane</keyword>
<sequence length="548" mass="59769">MTTHATPQASAVPKSGLDAADLDALARSSSPAEPATKSRWAWTGLGLVGVVSILVFWAFDALPFQDLPAHAGLIALRHRFAESPFDQRFFVLAPHLGPYSLFRFIGEQVTSMFGPLAAVRTLGTLPLVATPAALLFARRRLHGDMSPTMGFMGIVLSFGLMTLLGFASYLLGLAVMLFGLTLWLELLLAADRGENTTAKELVMLAAAPLIFIAHGHAFILFLVLAGLATIVTGHRRQRLLRLRTLVPALSLAAYVAWLERASTMPAGSVHVSAKSLEPHFQGPYDKFTLLITPTLMTRTGIDFVIGCVVWLLVVLCTVATVRKLPRAAGVDTDGSSAHTRALVAGAIVIGAMFLVLPHAIGWFGFVDGRLVPLVLFLCLMAIRRRSLDRLLATSLDWMAPALATGMALVALVASYRFQNEARGYHEILAAVPSEARVLNVPLDPNSDIFTAHPFVHYDKLLLTERPAVVSDIWFHQGSALYPTKENPSLRLPSSYSESDLHGVDWPSYRLGDWDYVLIRTRPESSAPATPEQLSLAEHRGGWWLYKTL</sequence>
<gene>
    <name evidence="2" type="ORF">LVJ94_21875</name>
</gene>
<organism evidence="2 3">
    <name type="scientific">Pendulispora rubella</name>
    <dbReference type="NCBI Taxonomy" id="2741070"/>
    <lineage>
        <taxon>Bacteria</taxon>
        <taxon>Pseudomonadati</taxon>
        <taxon>Myxococcota</taxon>
        <taxon>Myxococcia</taxon>
        <taxon>Myxococcales</taxon>
        <taxon>Sorangiineae</taxon>
        <taxon>Pendulisporaceae</taxon>
        <taxon>Pendulispora</taxon>
    </lineage>
</organism>